<dbReference type="SUPFAM" id="SSF51556">
    <property type="entry name" value="Metallo-dependent hydrolases"/>
    <property type="match status" value="1"/>
</dbReference>
<dbReference type="PANTHER" id="PTHR43135">
    <property type="entry name" value="ALPHA-D-RIBOSE 1-METHYLPHOSPHONATE 5-TRIPHOSPHATE DIPHOSPHATASE"/>
    <property type="match status" value="1"/>
</dbReference>
<feature type="domain" description="Amidohydrolase-related" evidence="1">
    <location>
        <begin position="211"/>
        <end position="509"/>
    </location>
</feature>
<dbReference type="AlphaFoldDB" id="Q01XF3"/>
<reference evidence="2" key="1">
    <citation type="submission" date="2006-10" db="EMBL/GenBank/DDBJ databases">
        <title>Complete sequence of Solibacter usitatus Ellin6076.</title>
        <authorList>
            <consortium name="US DOE Joint Genome Institute"/>
            <person name="Copeland A."/>
            <person name="Lucas S."/>
            <person name="Lapidus A."/>
            <person name="Barry K."/>
            <person name="Detter J.C."/>
            <person name="Glavina del Rio T."/>
            <person name="Hammon N."/>
            <person name="Israni S."/>
            <person name="Dalin E."/>
            <person name="Tice H."/>
            <person name="Pitluck S."/>
            <person name="Thompson L.S."/>
            <person name="Brettin T."/>
            <person name="Bruce D."/>
            <person name="Han C."/>
            <person name="Tapia R."/>
            <person name="Gilna P."/>
            <person name="Schmutz J."/>
            <person name="Larimer F."/>
            <person name="Land M."/>
            <person name="Hauser L."/>
            <person name="Kyrpides N."/>
            <person name="Mikhailova N."/>
            <person name="Janssen P.H."/>
            <person name="Kuske C.R."/>
            <person name="Richardson P."/>
        </authorList>
    </citation>
    <scope>NUCLEOTIDE SEQUENCE</scope>
    <source>
        <strain evidence="2">Ellin6076</strain>
    </source>
</reference>
<gene>
    <name evidence="2" type="ordered locus">Acid_4703</name>
</gene>
<keyword evidence="2" id="KW-0378">Hydrolase</keyword>
<dbReference type="HOGENOM" id="CLU_018437_0_0_0"/>
<dbReference type="InterPro" id="IPR051781">
    <property type="entry name" value="Metallo-dep_Hydrolase"/>
</dbReference>
<accession>Q01XF3</accession>
<dbReference type="FunCoup" id="Q01XF3">
    <property type="interactions" value="13"/>
</dbReference>
<dbReference type="Gene3D" id="1.20.58.520">
    <property type="entry name" value="Amidohydrolase"/>
    <property type="match status" value="1"/>
</dbReference>
<dbReference type="PANTHER" id="PTHR43135:SF3">
    <property type="entry name" value="ALPHA-D-RIBOSE 1-METHYLPHOSPHONATE 5-TRIPHOSPHATE DIPHOSPHATASE"/>
    <property type="match status" value="1"/>
</dbReference>
<evidence type="ECO:0000313" key="2">
    <source>
        <dbReference type="EMBL" id="ABJ85662.1"/>
    </source>
</evidence>
<dbReference type="InParanoid" id="Q01XF3"/>
<organism evidence="2">
    <name type="scientific">Solibacter usitatus (strain Ellin6076)</name>
    <dbReference type="NCBI Taxonomy" id="234267"/>
    <lineage>
        <taxon>Bacteria</taxon>
        <taxon>Pseudomonadati</taxon>
        <taxon>Acidobacteriota</taxon>
        <taxon>Terriglobia</taxon>
        <taxon>Bryobacterales</taxon>
        <taxon>Solibacteraceae</taxon>
        <taxon>Candidatus Solibacter</taxon>
    </lineage>
</organism>
<dbReference type="Gene3D" id="3.40.50.10910">
    <property type="entry name" value="Amidohydrolase"/>
    <property type="match status" value="1"/>
</dbReference>
<dbReference type="Gene3D" id="3.30.110.90">
    <property type="entry name" value="Amidohydrolase"/>
    <property type="match status" value="1"/>
</dbReference>
<sequence length="524" mass="56116">MDVSVTPRPQAGPFFTISGYTPLSVQMMMLRYWLSHGKPRRLKQLPADGDLIIEETGRETIPGGTRLVRYSIGNVVWGRESLWLNDRQELAAAATYAGNLPLEAVRDEYRAALPQLIRSAVADRIRELGTIHADSGADVAIVNALLIDGNGGAPIEGASVLVKDGRIAAAGPRDRVAIPRGVRTIDAGGKTLLPGLWEMHAHFAQVEYGPAYLAAGVTTARDCGGEFEFLTAVRDLINNRGGAGPRLILAGLVDGSGAGTFGVNWADTPEQGRAMVAKYKAAGFAQMKVYNRIKPEVLTAIAAEAHRQGMSVTGHVPNGMTAFQGVEAGMDQINHLGPVQQAVRAVGLEKAVQFFKDHHTVIDPTLAWGELLSRPRDVEITSFEPGFSKAPFTLTSMIGTASGQGARLAESFRIVRALVEAGVPVVAGTDKAVPAHSLHRELELYLQAGVPAMEVIRLATIGSARAMGMERETGSIEAGKRADMILVEGNPLQDFANLRKVVRVIANGRSYDPAKLWESVGFKP</sequence>
<dbReference type="eggNOG" id="COG1228">
    <property type="taxonomic scope" value="Bacteria"/>
</dbReference>
<dbReference type="EMBL" id="CP000473">
    <property type="protein sequence ID" value="ABJ85662.1"/>
    <property type="molecule type" value="Genomic_DNA"/>
</dbReference>
<name>Q01XF3_SOLUE</name>
<dbReference type="InterPro" id="IPR006680">
    <property type="entry name" value="Amidohydro-rel"/>
</dbReference>
<proteinExistence type="predicted"/>
<dbReference type="SUPFAM" id="SSF51338">
    <property type="entry name" value="Composite domain of metallo-dependent hydrolases"/>
    <property type="match status" value="1"/>
</dbReference>
<dbReference type="Pfam" id="PF01979">
    <property type="entry name" value="Amidohydro_1"/>
    <property type="match status" value="1"/>
</dbReference>
<dbReference type="STRING" id="234267.Acid_4703"/>
<dbReference type="OrthoDB" id="9765769at2"/>
<dbReference type="Gene3D" id="2.30.40.10">
    <property type="entry name" value="Urease, subunit C, domain 1"/>
    <property type="match status" value="1"/>
</dbReference>
<protein>
    <submittedName>
        <fullName evidence="2">Amidohydrolase</fullName>
    </submittedName>
</protein>
<dbReference type="InterPro" id="IPR032466">
    <property type="entry name" value="Metal_Hydrolase"/>
</dbReference>
<evidence type="ECO:0000259" key="1">
    <source>
        <dbReference type="Pfam" id="PF01979"/>
    </source>
</evidence>
<dbReference type="KEGG" id="sus:Acid_4703"/>
<dbReference type="InterPro" id="IPR011059">
    <property type="entry name" value="Metal-dep_hydrolase_composite"/>
</dbReference>
<dbReference type="GO" id="GO:0016810">
    <property type="term" value="F:hydrolase activity, acting on carbon-nitrogen (but not peptide) bonds"/>
    <property type="evidence" value="ECO:0007669"/>
    <property type="project" value="InterPro"/>
</dbReference>